<dbReference type="EMBL" id="KI210026">
    <property type="protein sequence ID" value="ERL96133.1"/>
    <property type="molecule type" value="Genomic_DNA"/>
</dbReference>
<dbReference type="AlphaFoldDB" id="U4UUB4"/>
<proteinExistence type="predicted"/>
<gene>
    <name evidence="1" type="ORF">D910_01147</name>
</gene>
<dbReference type="PANTHER" id="PTHR47326:SF1">
    <property type="entry name" value="HTH PSQ-TYPE DOMAIN-CONTAINING PROTEIN"/>
    <property type="match status" value="1"/>
</dbReference>
<reference evidence="1 2" key="1">
    <citation type="journal article" date="2013" name="Genome Biol.">
        <title>Draft genome of the mountain pine beetle, Dendroctonus ponderosae Hopkins, a major forest pest.</title>
        <authorList>
            <person name="Keeling C.I."/>
            <person name="Yuen M.M."/>
            <person name="Liao N.Y."/>
            <person name="Docking T.R."/>
            <person name="Chan S.K."/>
            <person name="Taylor G.A."/>
            <person name="Palmquist D.L."/>
            <person name="Jackman S.D."/>
            <person name="Nguyen A."/>
            <person name="Li M."/>
            <person name="Henderson H."/>
            <person name="Janes J.K."/>
            <person name="Zhao Y."/>
            <person name="Pandoh P."/>
            <person name="Moore R."/>
            <person name="Sperling F.A."/>
            <person name="Huber D.P."/>
            <person name="Birol I."/>
            <person name="Jones S.J."/>
            <person name="Bohlmann J."/>
        </authorList>
    </citation>
    <scope>NUCLEOTIDE SEQUENCE</scope>
</reference>
<dbReference type="PANTHER" id="PTHR47326">
    <property type="entry name" value="TRANSPOSABLE ELEMENT TC3 TRANSPOSASE-LIKE PROTEIN"/>
    <property type="match status" value="1"/>
</dbReference>
<evidence type="ECO:0000313" key="2">
    <source>
        <dbReference type="Proteomes" id="UP000030742"/>
    </source>
</evidence>
<protein>
    <submittedName>
        <fullName evidence="1">Uncharacterized protein</fullName>
    </submittedName>
</protein>
<organism evidence="1 2">
    <name type="scientific">Dendroctonus ponderosae</name>
    <name type="common">Mountain pine beetle</name>
    <dbReference type="NCBI Taxonomy" id="77166"/>
    <lineage>
        <taxon>Eukaryota</taxon>
        <taxon>Metazoa</taxon>
        <taxon>Ecdysozoa</taxon>
        <taxon>Arthropoda</taxon>
        <taxon>Hexapoda</taxon>
        <taxon>Insecta</taxon>
        <taxon>Pterygota</taxon>
        <taxon>Neoptera</taxon>
        <taxon>Endopterygota</taxon>
        <taxon>Coleoptera</taxon>
        <taxon>Polyphaga</taxon>
        <taxon>Cucujiformia</taxon>
        <taxon>Curculionidae</taxon>
        <taxon>Scolytinae</taxon>
        <taxon>Dendroctonus</taxon>
    </lineage>
</organism>
<dbReference type="Proteomes" id="UP000030742">
    <property type="component" value="Unassembled WGS sequence"/>
</dbReference>
<accession>U4UUB4</accession>
<evidence type="ECO:0000313" key="1">
    <source>
        <dbReference type="EMBL" id="ERL96133.1"/>
    </source>
</evidence>
<name>U4UUB4_DENPD</name>
<sequence length="184" mass="21442">MILSQQFLSAYYTNLRKLGGSIIKNPLQGNRSLKMKKMFSRIIKKPNFYPYKIQLCQELYGNDFENRTEFCMWVLDKVAENEKFFENVLFSDECTFHNNADLNGLLNQHVASIGWSSASSSLRSSAINANFKNRWIGRNGFQNWPPRSPDLTPLDLICGVHKRNCLPYASDNFARFENTHKRRF</sequence>